<dbReference type="InterPro" id="IPR009465">
    <property type="entry name" value="Spondin_N"/>
</dbReference>
<feature type="signal peptide" evidence="1">
    <location>
        <begin position="1"/>
        <end position="23"/>
    </location>
</feature>
<dbReference type="Pfam" id="PF06468">
    <property type="entry name" value="Spond_N"/>
    <property type="match status" value="1"/>
</dbReference>
<evidence type="ECO:0000313" key="3">
    <source>
        <dbReference type="EMBL" id="SET59444.1"/>
    </source>
</evidence>
<feature type="chain" id="PRO_5011611730" evidence="1">
    <location>
        <begin position="24"/>
        <end position="231"/>
    </location>
</feature>
<evidence type="ECO:0000313" key="4">
    <source>
        <dbReference type="Proteomes" id="UP000199345"/>
    </source>
</evidence>
<keyword evidence="1" id="KW-0732">Signal</keyword>
<dbReference type="AlphaFoldDB" id="A0A1I0FQ36"/>
<name>A0A1I0FQ36_9PROT</name>
<keyword evidence="4" id="KW-1185">Reference proteome</keyword>
<dbReference type="Proteomes" id="UP000199345">
    <property type="component" value="Unassembled WGS sequence"/>
</dbReference>
<proteinExistence type="predicted"/>
<dbReference type="InterPro" id="IPR038678">
    <property type="entry name" value="Spondin_N_sf"/>
</dbReference>
<feature type="domain" description="Spondin" evidence="2">
    <location>
        <begin position="72"/>
        <end position="169"/>
    </location>
</feature>
<sequence length="231" mass="24765">MVSSFQRIIVFLSFAASYQLAVAADYRVEITNLTYKIAFTPRIVIAHVPVSLFAPGDNLNDTSTGLLNGQMNHALSEIAEAGSLGPIMAILDQESVRNFVSYVVGSGLLVGGKKQSVELLDVDDAQSHLSLFAMLLPTNDGFIALNNMALPQNGSVQYYLNAYDAGTETNTESCEDIPGPLCGGTGQSPNDAGEGFVHIHTGIRGLNPDEIDPAEYDWKNPVAVVTITRMQ</sequence>
<dbReference type="OrthoDB" id="264824at2"/>
<evidence type="ECO:0000256" key="1">
    <source>
        <dbReference type="SAM" id="SignalP"/>
    </source>
</evidence>
<dbReference type="Gene3D" id="2.60.40.2130">
    <property type="entry name" value="F-spondin domain"/>
    <property type="match status" value="1"/>
</dbReference>
<dbReference type="NCBIfam" id="NF038123">
    <property type="entry name" value="NF038123_dom"/>
    <property type="match status" value="1"/>
</dbReference>
<organism evidence="3 4">
    <name type="scientific">Nitrosomonas marina</name>
    <dbReference type="NCBI Taxonomy" id="917"/>
    <lineage>
        <taxon>Bacteria</taxon>
        <taxon>Pseudomonadati</taxon>
        <taxon>Pseudomonadota</taxon>
        <taxon>Betaproteobacteria</taxon>
        <taxon>Nitrosomonadales</taxon>
        <taxon>Nitrosomonadaceae</taxon>
        <taxon>Nitrosomonas</taxon>
    </lineage>
</organism>
<evidence type="ECO:0000259" key="2">
    <source>
        <dbReference type="Pfam" id="PF06468"/>
    </source>
</evidence>
<dbReference type="EMBL" id="FOIA01000041">
    <property type="protein sequence ID" value="SET59444.1"/>
    <property type="molecule type" value="Genomic_DNA"/>
</dbReference>
<gene>
    <name evidence="3" type="ORF">SAMN05216326_1412</name>
</gene>
<protein>
    <submittedName>
        <fullName evidence="3">Spondin_N</fullName>
    </submittedName>
</protein>
<reference evidence="4" key="1">
    <citation type="submission" date="2016-10" db="EMBL/GenBank/DDBJ databases">
        <authorList>
            <person name="Varghese N."/>
            <person name="Submissions S."/>
        </authorList>
    </citation>
    <scope>NUCLEOTIDE SEQUENCE [LARGE SCALE GENOMIC DNA]</scope>
    <source>
        <strain evidence="4">Nm71</strain>
    </source>
</reference>
<accession>A0A1I0FQ36</accession>